<dbReference type="EMBL" id="BAAAZP010000070">
    <property type="protein sequence ID" value="GAA3668119.1"/>
    <property type="molecule type" value="Genomic_DNA"/>
</dbReference>
<dbReference type="Pfam" id="PF13546">
    <property type="entry name" value="DDE_5"/>
    <property type="match status" value="1"/>
</dbReference>
<evidence type="ECO:0000313" key="2">
    <source>
        <dbReference type="EMBL" id="GAA3668119.1"/>
    </source>
</evidence>
<name>A0ABP7BRG0_9ACTN</name>
<dbReference type="Proteomes" id="UP001500902">
    <property type="component" value="Unassembled WGS sequence"/>
</dbReference>
<dbReference type="InterPro" id="IPR038721">
    <property type="entry name" value="IS701-like_DDE_dom"/>
</dbReference>
<organism evidence="2 3">
    <name type="scientific">Nonomuraea antimicrobica</name>
    <dbReference type="NCBI Taxonomy" id="561173"/>
    <lineage>
        <taxon>Bacteria</taxon>
        <taxon>Bacillati</taxon>
        <taxon>Actinomycetota</taxon>
        <taxon>Actinomycetes</taxon>
        <taxon>Streptosporangiales</taxon>
        <taxon>Streptosporangiaceae</taxon>
        <taxon>Nonomuraea</taxon>
    </lineage>
</organism>
<protein>
    <recommendedName>
        <fullName evidence="1">Transposase IS701-like DDE domain-containing protein</fullName>
    </recommendedName>
</protein>
<accession>A0ABP7BRG0</accession>
<gene>
    <name evidence="2" type="ORF">GCM10022224_035390</name>
</gene>
<feature type="domain" description="Transposase IS701-like DDE" evidence="1">
    <location>
        <begin position="37"/>
        <end position="250"/>
    </location>
</feature>
<evidence type="ECO:0000313" key="3">
    <source>
        <dbReference type="Proteomes" id="UP001500902"/>
    </source>
</evidence>
<comment type="caution">
    <text evidence="2">The sequence shown here is derived from an EMBL/GenBank/DDBJ whole genome shotgun (WGS) entry which is preliminary data.</text>
</comment>
<keyword evidence="3" id="KW-1185">Reference proteome</keyword>
<reference evidence="3" key="1">
    <citation type="journal article" date="2019" name="Int. J. Syst. Evol. Microbiol.">
        <title>The Global Catalogue of Microorganisms (GCM) 10K type strain sequencing project: providing services to taxonomists for standard genome sequencing and annotation.</title>
        <authorList>
            <consortium name="The Broad Institute Genomics Platform"/>
            <consortium name="The Broad Institute Genome Sequencing Center for Infectious Disease"/>
            <person name="Wu L."/>
            <person name="Ma J."/>
        </authorList>
    </citation>
    <scope>NUCLEOTIDE SEQUENCE [LARGE SCALE GENOMIC DNA]</scope>
    <source>
        <strain evidence="3">JCM 16904</strain>
    </source>
</reference>
<evidence type="ECO:0000259" key="1">
    <source>
        <dbReference type="Pfam" id="PF13546"/>
    </source>
</evidence>
<sequence length="254" mass="27695">MTAMSTLACVTATRTGSGEICTGSDRLAALSRFRRAYYQCLTMRGDELFELTEAVLCTDGAVKTLVYLALAPEHRRGHGALYDGLNHGRIEIARLRKALAGPPLPRAADGRIVLAADVSPWLRPDAATCPDRSFCHTYGRAKNEHRMIPGWSYSIVAALETGRTSWTALLDAIRLEPGADLAALTARQLREVVTGLVQAGQHETGDPDILIVIDAGYDVPRLAFLLDDLPVVILGRMRSDRVMRRRAPAVRSSC</sequence>
<proteinExistence type="predicted"/>